<gene>
    <name evidence="1" type="ORF">PENTCL1PPCAC_713</name>
</gene>
<dbReference type="PANTHER" id="PTHR10974:SF4">
    <property type="entry name" value="PROTEIN CBG09258"/>
    <property type="match status" value="1"/>
</dbReference>
<reference evidence="1" key="1">
    <citation type="submission" date="2023-10" db="EMBL/GenBank/DDBJ databases">
        <title>Genome assembly of Pristionchus species.</title>
        <authorList>
            <person name="Yoshida K."/>
            <person name="Sommer R.J."/>
        </authorList>
    </citation>
    <scope>NUCLEOTIDE SEQUENCE</scope>
    <source>
        <strain evidence="1">RS0144</strain>
    </source>
</reference>
<proteinExistence type="predicted"/>
<organism evidence="1 2">
    <name type="scientific">Pristionchus entomophagus</name>
    <dbReference type="NCBI Taxonomy" id="358040"/>
    <lineage>
        <taxon>Eukaryota</taxon>
        <taxon>Metazoa</taxon>
        <taxon>Ecdysozoa</taxon>
        <taxon>Nematoda</taxon>
        <taxon>Chromadorea</taxon>
        <taxon>Rhabditida</taxon>
        <taxon>Rhabditina</taxon>
        <taxon>Diplogasteromorpha</taxon>
        <taxon>Diplogasteroidea</taxon>
        <taxon>Neodiplogasteridae</taxon>
        <taxon>Pristionchus</taxon>
    </lineage>
</organism>
<sequence length="231" mass="26027">MKLMREKDFFIPSRYSQTFSDAASNLQLIMNGNENKSLVEIMNGRNCLTFFNEVSIDDNIQPSLPIDAHFNTRSLHAFNRLRSVNNHCLANGKSMVSSILDPLLTFSSSFRPLCTFSITRFHAPSELGASDDDLSSSFMKLISTSSNTAIFVFSPSGLKGPGLSGVVEGKSPLLAAWFPDEFRRNRNAHYSTFAWNMDKLFTTRDLRATLQQLVAARLPETIEWKAYNEEH</sequence>
<dbReference type="PANTHER" id="PTHR10974">
    <property type="entry name" value="FI08016P-RELATED"/>
    <property type="match status" value="1"/>
</dbReference>
<dbReference type="Pfam" id="PF02995">
    <property type="entry name" value="DUF229"/>
    <property type="match status" value="1"/>
</dbReference>
<dbReference type="InterPro" id="IPR004245">
    <property type="entry name" value="DUF229"/>
</dbReference>
<dbReference type="AlphaFoldDB" id="A0AAV5SCY9"/>
<name>A0AAV5SCY9_9BILA</name>
<evidence type="ECO:0000313" key="1">
    <source>
        <dbReference type="EMBL" id="GMS78538.1"/>
    </source>
</evidence>
<comment type="caution">
    <text evidence="1">The sequence shown here is derived from an EMBL/GenBank/DDBJ whole genome shotgun (WGS) entry which is preliminary data.</text>
</comment>
<keyword evidence="2" id="KW-1185">Reference proteome</keyword>
<dbReference type="EMBL" id="BTSX01000001">
    <property type="protein sequence ID" value="GMS78538.1"/>
    <property type="molecule type" value="Genomic_DNA"/>
</dbReference>
<evidence type="ECO:0000313" key="2">
    <source>
        <dbReference type="Proteomes" id="UP001432027"/>
    </source>
</evidence>
<dbReference type="Proteomes" id="UP001432027">
    <property type="component" value="Unassembled WGS sequence"/>
</dbReference>
<feature type="non-terminal residue" evidence="1">
    <location>
        <position position="231"/>
    </location>
</feature>
<protein>
    <submittedName>
        <fullName evidence="1">Uncharacterized protein</fullName>
    </submittedName>
</protein>
<accession>A0AAV5SCY9</accession>
<dbReference type="GO" id="GO:0005615">
    <property type="term" value="C:extracellular space"/>
    <property type="evidence" value="ECO:0007669"/>
    <property type="project" value="TreeGrafter"/>
</dbReference>